<name>A0A9P5IYE3_9HELO</name>
<evidence type="ECO:0000313" key="1">
    <source>
        <dbReference type="EMBL" id="KAF7955314.1"/>
    </source>
</evidence>
<dbReference type="GeneID" id="62144162"/>
<reference evidence="1 2" key="1">
    <citation type="journal article" date="2020" name="Genome Biol. Evol.">
        <title>Comparative genomics of Sclerotiniaceae.</title>
        <authorList>
            <person name="Valero Jimenez C.A."/>
            <person name="Steentjes M."/>
            <person name="Scholten O.E."/>
            <person name="Van Kan J.A.L."/>
        </authorList>
    </citation>
    <scope>NUCLEOTIDE SEQUENCE [LARGE SCALE GENOMIC DNA]</scope>
    <source>
        <strain evidence="1 2">MUCL 94</strain>
    </source>
</reference>
<organism evidence="1 2">
    <name type="scientific">Botrytis byssoidea</name>
    <dbReference type="NCBI Taxonomy" id="139641"/>
    <lineage>
        <taxon>Eukaryota</taxon>
        <taxon>Fungi</taxon>
        <taxon>Dikarya</taxon>
        <taxon>Ascomycota</taxon>
        <taxon>Pezizomycotina</taxon>
        <taxon>Leotiomycetes</taxon>
        <taxon>Helotiales</taxon>
        <taxon>Sclerotiniaceae</taxon>
        <taxon>Botrytis</taxon>
    </lineage>
</organism>
<keyword evidence="2" id="KW-1185">Reference proteome</keyword>
<sequence>MSITEILYLSLNLRIYRPFDIETLSDVGIPSDQPTPSTHIPNHYKVIASKQQSPRPEVFERLESRPQQILRISRIATKESDVFPPDSLSINAPGKDEFSPPHFEVGNDGSAADIEAIPLTTMTAIGLNITSPPKSSARVAYLLSVASRAVRHLSHALIQALMFTFTASHLAQKRWPSIKDSDLQSTRVAWGLHPLAHFIISELNQKHASNDALLAIECKPTVQKIHLNSTIQANTKQGLRERKEHNLATPQLHEQVFPLFRQEERRIKQQHLTRRKSVTSRVSYEVAFIAIKSATAELRQASDGRRI</sequence>
<dbReference type="Proteomes" id="UP000710849">
    <property type="component" value="Unassembled WGS sequence"/>
</dbReference>
<protein>
    <submittedName>
        <fullName evidence="1">Uncharacterized protein</fullName>
    </submittedName>
</protein>
<dbReference type="AlphaFoldDB" id="A0A9P5IYE3"/>
<comment type="caution">
    <text evidence="1">The sequence shown here is derived from an EMBL/GenBank/DDBJ whole genome shotgun (WGS) entry which is preliminary data.</text>
</comment>
<proteinExistence type="predicted"/>
<dbReference type="RefSeq" id="XP_038738444.1">
    <property type="nucleotide sequence ID" value="XM_038871083.1"/>
</dbReference>
<evidence type="ECO:0000313" key="2">
    <source>
        <dbReference type="Proteomes" id="UP000710849"/>
    </source>
</evidence>
<gene>
    <name evidence="1" type="ORF">EAE97_000573</name>
</gene>
<accession>A0A9P5IYE3</accession>
<dbReference type="EMBL" id="RCSW01000001">
    <property type="protein sequence ID" value="KAF7955314.1"/>
    <property type="molecule type" value="Genomic_DNA"/>
</dbReference>